<sequence>MTEKSDHSLYTLGLARVPGLGPKRWRQLHKAFGETPAIFHANKRALLALSMPEGVANGILNPDWDGAGADLAWLRAKDSHHLITIDDPNYPEKLREIASPPPVLFLDGPPESLHLPQIAIVGSRHANAAGIELASEFAKALVHRGYAITSGLATGIDAAAHRAAIEANGATLAVIATGPDLTYPRRHHRLRDQIAAQGAVLGENPTGVTPRANLFPRRNRIVSGLSQGVVVIQAGRHSGALITARMAADQGREVFAVPGSIHDPLARGCHALLRQGAKLVESVYDIIEELPYWEGGGDEQPELNLNWDNSPEADVTINKSFAADKEQALLMAALGHDPVTLDTLMCRSGLTLDRVSSILLNMEIKGLVAALPGGRYQRRGPEVKK</sequence>
<dbReference type="NCBIfam" id="TIGR00732">
    <property type="entry name" value="dprA"/>
    <property type="match status" value="1"/>
</dbReference>
<dbReference type="Pfam" id="PF17782">
    <property type="entry name" value="WHD_DprA"/>
    <property type="match status" value="1"/>
</dbReference>
<dbReference type="SUPFAM" id="SSF102405">
    <property type="entry name" value="MCP/YpsA-like"/>
    <property type="match status" value="1"/>
</dbReference>
<name>A0A0X8X741_HALHR</name>
<dbReference type="InterPro" id="IPR036388">
    <property type="entry name" value="WH-like_DNA-bd_sf"/>
</dbReference>
<evidence type="ECO:0000259" key="3">
    <source>
        <dbReference type="Pfam" id="PF17782"/>
    </source>
</evidence>
<dbReference type="Pfam" id="PF02481">
    <property type="entry name" value="DNA_processg_A"/>
    <property type="match status" value="1"/>
</dbReference>
<dbReference type="AlphaFoldDB" id="A0A0X8X741"/>
<dbReference type="InterPro" id="IPR057666">
    <property type="entry name" value="DrpA_SLOG"/>
</dbReference>
<dbReference type="Gene3D" id="3.40.50.450">
    <property type="match status" value="1"/>
</dbReference>
<evidence type="ECO:0000313" key="5">
    <source>
        <dbReference type="Proteomes" id="UP000218890"/>
    </source>
</evidence>
<dbReference type="Proteomes" id="UP000218890">
    <property type="component" value="Chromosome"/>
</dbReference>
<dbReference type="PANTHER" id="PTHR43022">
    <property type="entry name" value="PROTEIN SMF"/>
    <property type="match status" value="1"/>
</dbReference>
<protein>
    <submittedName>
        <fullName evidence="4">Rossmann fold nucleotide-binding protein Smf</fullName>
    </submittedName>
</protein>
<dbReference type="InterPro" id="IPR041614">
    <property type="entry name" value="DprA_WH"/>
</dbReference>
<feature type="domain" description="Smf/DprA SLOG" evidence="2">
    <location>
        <begin position="82"/>
        <end position="290"/>
    </location>
</feature>
<accession>A0A0X8X741</accession>
<organism evidence="4 5">
    <name type="scientific">Halorhodospira halochloris</name>
    <name type="common">Ectothiorhodospira halochloris</name>
    <dbReference type="NCBI Taxonomy" id="1052"/>
    <lineage>
        <taxon>Bacteria</taxon>
        <taxon>Pseudomonadati</taxon>
        <taxon>Pseudomonadota</taxon>
        <taxon>Gammaproteobacteria</taxon>
        <taxon>Chromatiales</taxon>
        <taxon>Ectothiorhodospiraceae</taxon>
        <taxon>Halorhodospira</taxon>
    </lineage>
</organism>
<keyword evidence="5" id="KW-1185">Reference proteome</keyword>
<evidence type="ECO:0000256" key="1">
    <source>
        <dbReference type="ARBA" id="ARBA00006525"/>
    </source>
</evidence>
<proteinExistence type="inferred from homology"/>
<dbReference type="OrthoDB" id="9785707at2"/>
<dbReference type="SUPFAM" id="SSF47781">
    <property type="entry name" value="RuvA domain 2-like"/>
    <property type="match status" value="1"/>
</dbReference>
<dbReference type="InterPro" id="IPR010994">
    <property type="entry name" value="RuvA_2-like"/>
</dbReference>
<gene>
    <name evidence="4" type="ORF">HH1059_01370</name>
</gene>
<feature type="domain" description="DprA winged helix" evidence="3">
    <location>
        <begin position="322"/>
        <end position="374"/>
    </location>
</feature>
<comment type="similarity">
    <text evidence="1">Belongs to the DprA/Smf family.</text>
</comment>
<evidence type="ECO:0000313" key="4">
    <source>
        <dbReference type="EMBL" id="BAU56810.1"/>
    </source>
</evidence>
<dbReference type="PANTHER" id="PTHR43022:SF1">
    <property type="entry name" value="PROTEIN SMF"/>
    <property type="match status" value="1"/>
</dbReference>
<reference evidence="4" key="1">
    <citation type="submission" date="2016-02" db="EMBL/GenBank/DDBJ databases">
        <title>Halorhodospira halochloris DSM-1059 complete genome, version 2.</title>
        <authorList>
            <person name="Tsukatani Y."/>
        </authorList>
    </citation>
    <scope>NUCLEOTIDE SEQUENCE</scope>
    <source>
        <strain evidence="4">DSM 1059</strain>
    </source>
</reference>
<dbReference type="KEGG" id="hhk:HH1059_01370"/>
<dbReference type="InterPro" id="IPR003488">
    <property type="entry name" value="DprA"/>
</dbReference>
<evidence type="ECO:0000259" key="2">
    <source>
        <dbReference type="Pfam" id="PF02481"/>
    </source>
</evidence>
<dbReference type="GO" id="GO:0009294">
    <property type="term" value="P:DNA-mediated transformation"/>
    <property type="evidence" value="ECO:0007669"/>
    <property type="project" value="InterPro"/>
</dbReference>
<dbReference type="Gene3D" id="1.10.10.10">
    <property type="entry name" value="Winged helix-like DNA-binding domain superfamily/Winged helix DNA-binding domain"/>
    <property type="match status" value="1"/>
</dbReference>
<dbReference type="RefSeq" id="WP_096407142.1">
    <property type="nucleotide sequence ID" value="NZ_AP017372.2"/>
</dbReference>
<dbReference type="EMBL" id="AP017372">
    <property type="protein sequence ID" value="BAU56810.1"/>
    <property type="molecule type" value="Genomic_DNA"/>
</dbReference>